<dbReference type="InterPro" id="IPR002885">
    <property type="entry name" value="PPR_rpt"/>
</dbReference>
<feature type="repeat" description="PPR" evidence="3">
    <location>
        <begin position="269"/>
        <end position="303"/>
    </location>
</feature>
<dbReference type="Gene3D" id="1.25.40.10">
    <property type="entry name" value="Tetratricopeptide repeat domain"/>
    <property type="match status" value="5"/>
</dbReference>
<comment type="similarity">
    <text evidence="2">Belongs to the PPR family. PCMP-E subfamily.</text>
</comment>
<evidence type="ECO:0000313" key="4">
    <source>
        <dbReference type="EMBL" id="KAK6927679.1"/>
    </source>
</evidence>
<feature type="repeat" description="PPR" evidence="3">
    <location>
        <begin position="66"/>
        <end position="100"/>
    </location>
</feature>
<dbReference type="Pfam" id="PF13041">
    <property type="entry name" value="PPR_2"/>
    <property type="match status" value="4"/>
</dbReference>
<dbReference type="FunFam" id="1.25.40.10:FF:000396">
    <property type="entry name" value="Pentatricopeptide repeat-containing protein At2g36730"/>
    <property type="match status" value="1"/>
</dbReference>
<evidence type="ECO:0000256" key="3">
    <source>
        <dbReference type="PROSITE-ProRule" id="PRU00708"/>
    </source>
</evidence>
<dbReference type="FunFam" id="1.25.40.10:FF:000205">
    <property type="entry name" value="Pentatricopeptide repeat-containing protein, mitochondrial"/>
    <property type="match status" value="1"/>
</dbReference>
<evidence type="ECO:0000313" key="5">
    <source>
        <dbReference type="Proteomes" id="UP001370490"/>
    </source>
</evidence>
<evidence type="ECO:0000256" key="1">
    <source>
        <dbReference type="ARBA" id="ARBA00022737"/>
    </source>
</evidence>
<dbReference type="PROSITE" id="PS51375">
    <property type="entry name" value="PPR"/>
    <property type="match status" value="4"/>
</dbReference>
<dbReference type="GO" id="GO:0009451">
    <property type="term" value="P:RNA modification"/>
    <property type="evidence" value="ECO:0007669"/>
    <property type="project" value="InterPro"/>
</dbReference>
<comment type="caution">
    <text evidence="4">The sequence shown here is derived from an EMBL/GenBank/DDBJ whole genome shotgun (WGS) entry which is preliminary data.</text>
</comment>
<dbReference type="Proteomes" id="UP001370490">
    <property type="component" value="Unassembled WGS sequence"/>
</dbReference>
<dbReference type="NCBIfam" id="TIGR00756">
    <property type="entry name" value="PPR"/>
    <property type="match status" value="4"/>
</dbReference>
<evidence type="ECO:0000256" key="2">
    <source>
        <dbReference type="ARBA" id="ARBA00061659"/>
    </source>
</evidence>
<proteinExistence type="inferred from homology"/>
<dbReference type="GO" id="GO:0003723">
    <property type="term" value="F:RNA binding"/>
    <property type="evidence" value="ECO:0007669"/>
    <property type="project" value="InterPro"/>
</dbReference>
<keyword evidence="1" id="KW-0677">Repeat</keyword>
<dbReference type="InterPro" id="IPR011990">
    <property type="entry name" value="TPR-like_helical_dom_sf"/>
</dbReference>
<keyword evidence="5" id="KW-1185">Reference proteome</keyword>
<feature type="repeat" description="PPR" evidence="3">
    <location>
        <begin position="167"/>
        <end position="201"/>
    </location>
</feature>
<sequence length="557" mass="61050">MKSLLPTIESSANALSKLSLSLHHSLAIKLGTLSDAYTANIILNEYAKFGESSLVQRLFDEIPNRDTCSWNTIISGYINHGNFQNAFKILKDMKRAGLYGDGYTFGSILKGVACFEEIKVGQQVHSLILKTGFAGNVYSGSALLDMYAKCRRVEDARVVFGFIPEPNKVSWNALISGCAQSGNFKTAFGVLDAMEHDGLSVDDGTFAPLLTLVNKPEMYKLAIQIHGKIVKHGLQCNNIVCNALITSYSSCGSLEDAQKVFDSAFGTRDLVTWNSMLAAYLEHDKGGLAVELFLEMQRLGSQPDIYTYTSIISGCSEDALLNHGKSLHGLVIKRGLEQSIPISNSLMAMYLKSNNKSMEDALSIFDSMESKDHVSWNSVLTGFSHMGMSEDALNFFLRMRSMQLEIDQFAFSAVLKSCSDLAILQLGQQVHASVVKVGFELNEFVASSLIFMYSRCGILDDARKSFEATTQDTSITWNSIIFGYAQHGKEVKTMIPVQVPSMLALLREGFSLLNSSGFHHPGEVALASDIVQYVPMSHLPAEITFTIVDLSNGSGIL</sequence>
<dbReference type="InterPro" id="IPR046960">
    <property type="entry name" value="PPR_At4g14850-like_plant"/>
</dbReference>
<dbReference type="EMBL" id="JBAMMX010000014">
    <property type="protein sequence ID" value="KAK6927679.1"/>
    <property type="molecule type" value="Genomic_DNA"/>
</dbReference>
<name>A0AAN8V9X1_9MAGN</name>
<gene>
    <name evidence="4" type="ORF">RJ641_006270</name>
</gene>
<organism evidence="4 5">
    <name type="scientific">Dillenia turbinata</name>
    <dbReference type="NCBI Taxonomy" id="194707"/>
    <lineage>
        <taxon>Eukaryota</taxon>
        <taxon>Viridiplantae</taxon>
        <taxon>Streptophyta</taxon>
        <taxon>Embryophyta</taxon>
        <taxon>Tracheophyta</taxon>
        <taxon>Spermatophyta</taxon>
        <taxon>Magnoliopsida</taxon>
        <taxon>eudicotyledons</taxon>
        <taxon>Gunneridae</taxon>
        <taxon>Pentapetalae</taxon>
        <taxon>Dilleniales</taxon>
        <taxon>Dilleniaceae</taxon>
        <taxon>Dillenia</taxon>
    </lineage>
</organism>
<dbReference type="GO" id="GO:0005739">
    <property type="term" value="C:mitochondrion"/>
    <property type="evidence" value="ECO:0007669"/>
    <property type="project" value="UniProtKB-ARBA"/>
</dbReference>
<feature type="repeat" description="PPR" evidence="3">
    <location>
        <begin position="372"/>
        <end position="406"/>
    </location>
</feature>
<dbReference type="PANTHER" id="PTHR47926">
    <property type="entry name" value="PENTATRICOPEPTIDE REPEAT-CONTAINING PROTEIN"/>
    <property type="match status" value="1"/>
</dbReference>
<accession>A0AAN8V9X1</accession>
<protein>
    <submittedName>
        <fullName evidence="4">Pentatricopeptide repeat</fullName>
    </submittedName>
</protein>
<dbReference type="FunFam" id="1.25.40.10:FF:001386">
    <property type="entry name" value="Pentatricopeptide repeat-containing protein At3g26782, mitochondrial"/>
    <property type="match status" value="1"/>
</dbReference>
<dbReference type="Pfam" id="PF01535">
    <property type="entry name" value="PPR"/>
    <property type="match status" value="2"/>
</dbReference>
<dbReference type="AlphaFoldDB" id="A0AAN8V9X1"/>
<reference evidence="4 5" key="1">
    <citation type="submission" date="2023-12" db="EMBL/GenBank/DDBJ databases">
        <title>A high-quality genome assembly for Dillenia turbinata (Dilleniales).</title>
        <authorList>
            <person name="Chanderbali A."/>
        </authorList>
    </citation>
    <scope>NUCLEOTIDE SEQUENCE [LARGE SCALE GENOMIC DNA]</scope>
    <source>
        <strain evidence="4">LSX21</strain>
        <tissue evidence="4">Leaf</tissue>
    </source>
</reference>